<reference evidence="2" key="1">
    <citation type="submission" date="2018-11" db="EMBL/GenBank/DDBJ databases">
        <authorList>
            <consortium name="Pathogen Informatics"/>
        </authorList>
    </citation>
    <scope>NUCLEOTIDE SEQUENCE</scope>
</reference>
<dbReference type="EMBL" id="CAAALY010071362">
    <property type="protein sequence ID" value="VEL25048.1"/>
    <property type="molecule type" value="Genomic_DNA"/>
</dbReference>
<feature type="region of interest" description="Disordered" evidence="1">
    <location>
        <begin position="107"/>
        <end position="136"/>
    </location>
</feature>
<name>A0A448X0K9_9PLAT</name>
<feature type="non-terminal residue" evidence="2">
    <location>
        <position position="183"/>
    </location>
</feature>
<sequence length="183" mass="19818">MISELHLRLLHECPPLTNLSLEEVASTSAGKVSSTPVLSPTSRGAATELDRPDVSIANSSSMASTHTLIASSGAGKAFSSSTWTTPLKLRPGLSHQHNLKQHQILHPPITSTPAHGVTSGSSLLGKHQDLTSSRSGKVDSIMNEHLELIRVLHDTRSFLVLLPSRELQAHYFEASTQEDRDKY</sequence>
<accession>A0A448X0K9</accession>
<evidence type="ECO:0000256" key="1">
    <source>
        <dbReference type="SAM" id="MobiDB-lite"/>
    </source>
</evidence>
<protein>
    <submittedName>
        <fullName evidence="2">Uncharacterized protein</fullName>
    </submittedName>
</protein>
<evidence type="ECO:0000313" key="2">
    <source>
        <dbReference type="EMBL" id="VEL25048.1"/>
    </source>
</evidence>
<organism evidence="2 3">
    <name type="scientific">Protopolystoma xenopodis</name>
    <dbReference type="NCBI Taxonomy" id="117903"/>
    <lineage>
        <taxon>Eukaryota</taxon>
        <taxon>Metazoa</taxon>
        <taxon>Spiralia</taxon>
        <taxon>Lophotrochozoa</taxon>
        <taxon>Platyhelminthes</taxon>
        <taxon>Monogenea</taxon>
        <taxon>Polyopisthocotylea</taxon>
        <taxon>Polystomatidea</taxon>
        <taxon>Polystomatidae</taxon>
        <taxon>Protopolystoma</taxon>
    </lineage>
</organism>
<evidence type="ECO:0000313" key="3">
    <source>
        <dbReference type="Proteomes" id="UP000784294"/>
    </source>
</evidence>
<feature type="compositionally biased region" description="Polar residues" evidence="1">
    <location>
        <begin position="109"/>
        <end position="122"/>
    </location>
</feature>
<feature type="region of interest" description="Disordered" evidence="1">
    <location>
        <begin position="27"/>
        <end position="51"/>
    </location>
</feature>
<dbReference type="AlphaFoldDB" id="A0A448X0K9"/>
<comment type="caution">
    <text evidence="2">The sequence shown here is derived from an EMBL/GenBank/DDBJ whole genome shotgun (WGS) entry which is preliminary data.</text>
</comment>
<feature type="compositionally biased region" description="Polar residues" evidence="1">
    <location>
        <begin position="27"/>
        <end position="44"/>
    </location>
</feature>
<keyword evidence="3" id="KW-1185">Reference proteome</keyword>
<gene>
    <name evidence="2" type="ORF">PXEA_LOCUS18488</name>
</gene>
<proteinExistence type="predicted"/>
<dbReference type="Proteomes" id="UP000784294">
    <property type="component" value="Unassembled WGS sequence"/>
</dbReference>